<comment type="caution">
    <text evidence="2">The sequence shown here is derived from an EMBL/GenBank/DDBJ whole genome shotgun (WGS) entry which is preliminary data.</text>
</comment>
<protein>
    <recommendedName>
        <fullName evidence="4">Transmembrane protein</fullName>
    </recommendedName>
</protein>
<dbReference type="OMA" id="VINIHIR"/>
<dbReference type="EMBL" id="CAJJDP010000038">
    <property type="protein sequence ID" value="CAD8160652.1"/>
    <property type="molecule type" value="Genomic_DNA"/>
</dbReference>
<name>A0A8S1UA17_PAROT</name>
<keyword evidence="1" id="KW-0812">Transmembrane</keyword>
<organism evidence="2 3">
    <name type="scientific">Paramecium octaurelia</name>
    <dbReference type="NCBI Taxonomy" id="43137"/>
    <lineage>
        <taxon>Eukaryota</taxon>
        <taxon>Sar</taxon>
        <taxon>Alveolata</taxon>
        <taxon>Ciliophora</taxon>
        <taxon>Intramacronucleata</taxon>
        <taxon>Oligohymenophorea</taxon>
        <taxon>Peniculida</taxon>
        <taxon>Parameciidae</taxon>
        <taxon>Paramecium</taxon>
    </lineage>
</organism>
<reference evidence="2" key="1">
    <citation type="submission" date="2021-01" db="EMBL/GenBank/DDBJ databases">
        <authorList>
            <consortium name="Genoscope - CEA"/>
            <person name="William W."/>
        </authorList>
    </citation>
    <scope>NUCLEOTIDE SEQUENCE</scope>
</reference>
<keyword evidence="1" id="KW-0472">Membrane</keyword>
<feature type="transmembrane region" description="Helical" evidence="1">
    <location>
        <begin position="20"/>
        <end position="39"/>
    </location>
</feature>
<dbReference type="Proteomes" id="UP000683925">
    <property type="component" value="Unassembled WGS sequence"/>
</dbReference>
<keyword evidence="3" id="KW-1185">Reference proteome</keyword>
<evidence type="ECO:0000313" key="2">
    <source>
        <dbReference type="EMBL" id="CAD8160652.1"/>
    </source>
</evidence>
<accession>A0A8S1UA17</accession>
<evidence type="ECO:0000256" key="1">
    <source>
        <dbReference type="SAM" id="Phobius"/>
    </source>
</evidence>
<keyword evidence="1" id="KW-1133">Transmembrane helix</keyword>
<proteinExistence type="predicted"/>
<dbReference type="AlphaFoldDB" id="A0A8S1UA17"/>
<evidence type="ECO:0000313" key="3">
    <source>
        <dbReference type="Proteomes" id="UP000683925"/>
    </source>
</evidence>
<evidence type="ECO:0008006" key="4">
    <source>
        <dbReference type="Google" id="ProtNLM"/>
    </source>
</evidence>
<gene>
    <name evidence="2" type="ORF">POCTA_138.1.T0380295</name>
</gene>
<feature type="transmembrane region" description="Helical" evidence="1">
    <location>
        <begin position="377"/>
        <end position="398"/>
    </location>
</feature>
<dbReference type="OrthoDB" id="301108at2759"/>
<sequence length="550" mass="64989">MIRKLILWFKNLRMSNQIIILNFFIILFVVLATLATAYVQQAIFFSYIQEFEQALSLKQEKTAVNNISTKLRLYIKQKNYQTILNLQHSQQMVYQFIQFQSDFQIHINQFQDCIEEEAIKEDYIVYNSDIICQTLQTKQYDSQGMLLNKTLSLLTPFTQLFTGGEQNKISFIDVPNNQIFALFPKMYKYKNFIPSSRTWYQNHIAQYQIQPSQEYYYSPTYLSARNFMPYYALTYSLIINQTLFGMTTQLLEVSDTNIQNIPLSIFLVTSNGEVLLSTLPTISQINLLTTITNQSYTGFNQTDWELIQIHSKLKTSQETSFYLENKLYNRTVFVNAVSFEKENLILIVFKNVTYELEIGQKIQDQVNKMKIEMIKELQIYLGISIFLVILTTSLIRYISAPLLNLIEVINIHIRKIGNNLNSELFKMSFKRQKQTDVFSSLTYQFLDLKELQSKRSERKNQICQQIEDIKYSFQYQEIDCSLIKESILLLPSQDLEDFRQNNSLLKPLLLRSFSQKKMWVSTEDQTLYRQILLKQIFQQLFQKNSSFKNF</sequence>